<accession>A0AAE3H5A5</accession>
<reference evidence="1 5" key="1">
    <citation type="submission" date="2018-11" db="EMBL/GenBank/DDBJ databases">
        <title>Novel bacteria species description.</title>
        <authorList>
            <person name="Han J.-H."/>
        </authorList>
    </citation>
    <scope>NUCLEOTIDE SEQUENCE [LARGE SCALE GENOMIC DNA]</scope>
    <source>
        <strain evidence="1 5">KCTC23259</strain>
    </source>
</reference>
<dbReference type="Gene3D" id="1.10.260.40">
    <property type="entry name" value="lambda repressor-like DNA-binding domains"/>
    <property type="match status" value="1"/>
</dbReference>
<dbReference type="SUPFAM" id="SSF47413">
    <property type="entry name" value="lambda repressor-like DNA-binding domains"/>
    <property type="match status" value="1"/>
</dbReference>
<dbReference type="Proteomes" id="UP001204144">
    <property type="component" value="Unassembled WGS sequence"/>
</dbReference>
<dbReference type="GO" id="GO:0003677">
    <property type="term" value="F:DNA binding"/>
    <property type="evidence" value="ECO:0007669"/>
    <property type="project" value="InterPro"/>
</dbReference>
<gene>
    <name evidence="1" type="ORF">EGI31_15200</name>
    <name evidence="2" type="ORF">EGI31_15215</name>
    <name evidence="3" type="ORF">EGI31_15230</name>
    <name evidence="4" type="ORF">EGI31_22095</name>
</gene>
<evidence type="ECO:0000313" key="4">
    <source>
        <dbReference type="EMBL" id="MCP9765636.1"/>
    </source>
</evidence>
<dbReference type="EMBL" id="RJUF01000140">
    <property type="protein sequence ID" value="MCP9764291.1"/>
    <property type="molecule type" value="Genomic_DNA"/>
</dbReference>
<keyword evidence="5" id="KW-1185">Reference proteome</keyword>
<proteinExistence type="predicted"/>
<dbReference type="AlphaFoldDB" id="A0AAE3H5A5"/>
<evidence type="ECO:0000313" key="2">
    <source>
        <dbReference type="EMBL" id="MCP9764294.1"/>
    </source>
</evidence>
<dbReference type="EMBL" id="RJUF01000142">
    <property type="protein sequence ID" value="MCP9764297.1"/>
    <property type="molecule type" value="Genomic_DNA"/>
</dbReference>
<sequence length="101" mass="11116">MIAERFKAIMDHYGLSAAEMARAVGESRPEKVLNIIHGKNKPTYSTLELFIKAYPDINANYLFGTEDNMLRSLKHDKAGIREAIGILEGYLGPPSPPVGGK</sequence>
<evidence type="ECO:0000313" key="1">
    <source>
        <dbReference type="EMBL" id="MCP9764291.1"/>
    </source>
</evidence>
<evidence type="ECO:0000313" key="5">
    <source>
        <dbReference type="Proteomes" id="UP001204144"/>
    </source>
</evidence>
<evidence type="ECO:0000313" key="3">
    <source>
        <dbReference type="EMBL" id="MCP9764297.1"/>
    </source>
</evidence>
<dbReference type="InterPro" id="IPR001387">
    <property type="entry name" value="Cro/C1-type_HTH"/>
</dbReference>
<dbReference type="EMBL" id="RJUF01000186">
    <property type="protein sequence ID" value="MCP9765636.1"/>
    <property type="molecule type" value="Genomic_DNA"/>
</dbReference>
<organism evidence="1 5">
    <name type="scientific">Lacihabitans soyangensis</name>
    <dbReference type="NCBI Taxonomy" id="869394"/>
    <lineage>
        <taxon>Bacteria</taxon>
        <taxon>Pseudomonadati</taxon>
        <taxon>Bacteroidota</taxon>
        <taxon>Cytophagia</taxon>
        <taxon>Cytophagales</taxon>
        <taxon>Leadbetterellaceae</taxon>
        <taxon>Lacihabitans</taxon>
    </lineage>
</organism>
<name>A0AAE3H5A5_9BACT</name>
<dbReference type="CDD" id="cd00093">
    <property type="entry name" value="HTH_XRE"/>
    <property type="match status" value="1"/>
</dbReference>
<dbReference type="EMBL" id="RJUF01000141">
    <property type="protein sequence ID" value="MCP9764294.1"/>
    <property type="molecule type" value="Genomic_DNA"/>
</dbReference>
<comment type="caution">
    <text evidence="1">The sequence shown here is derived from an EMBL/GenBank/DDBJ whole genome shotgun (WGS) entry which is preliminary data.</text>
</comment>
<protein>
    <submittedName>
        <fullName evidence="1">XRE family transcriptional regulator</fullName>
    </submittedName>
</protein>
<dbReference type="InterPro" id="IPR010982">
    <property type="entry name" value="Lambda_DNA-bd_dom_sf"/>
</dbReference>
<dbReference type="RefSeq" id="WP_255037994.1">
    <property type="nucleotide sequence ID" value="NZ_RJUF01000140.1"/>
</dbReference>